<dbReference type="InterPro" id="IPR004136">
    <property type="entry name" value="NMO"/>
</dbReference>
<protein>
    <recommendedName>
        <fullName evidence="5">Nitronate monooxygenase domain-containing protein</fullName>
    </recommendedName>
</protein>
<dbReference type="Gene3D" id="3.20.20.70">
    <property type="entry name" value="Aldolase class I"/>
    <property type="match status" value="1"/>
</dbReference>
<dbReference type="PANTHER" id="PTHR32332:SF31">
    <property type="entry name" value="2-NITROPROPANE DIOXYGENASE FAMILY, PUTATIVE (AFU_ORTHOLOGUE AFUA_2G09850)-RELATED"/>
    <property type="match status" value="1"/>
</dbReference>
<dbReference type="EMBL" id="HBGE01072906">
    <property type="protein sequence ID" value="CAD9166915.1"/>
    <property type="molecule type" value="Transcribed_RNA"/>
</dbReference>
<keyword evidence="2" id="KW-0288">FMN</keyword>
<gene>
    <name evidence="4" type="ORF">ACAT0790_LOCUS43683</name>
</gene>
<dbReference type="InterPro" id="IPR013785">
    <property type="entry name" value="Aldolase_TIM"/>
</dbReference>
<proteinExistence type="predicted"/>
<evidence type="ECO:0000256" key="3">
    <source>
        <dbReference type="ARBA" id="ARBA00023002"/>
    </source>
</evidence>
<keyword evidence="1" id="KW-0285">Flavoprotein</keyword>
<dbReference type="GO" id="GO:0018580">
    <property type="term" value="F:nitronate monooxygenase activity"/>
    <property type="evidence" value="ECO:0007669"/>
    <property type="project" value="InterPro"/>
</dbReference>
<accession>A0A7S1WGJ3</accession>
<keyword evidence="3" id="KW-0560">Oxidoreductase</keyword>
<evidence type="ECO:0000256" key="2">
    <source>
        <dbReference type="ARBA" id="ARBA00022643"/>
    </source>
</evidence>
<organism evidence="4">
    <name type="scientific">Alexandrium catenella</name>
    <name type="common">Red tide dinoflagellate</name>
    <name type="synonym">Gonyaulax catenella</name>
    <dbReference type="NCBI Taxonomy" id="2925"/>
    <lineage>
        <taxon>Eukaryota</taxon>
        <taxon>Sar</taxon>
        <taxon>Alveolata</taxon>
        <taxon>Dinophyceae</taxon>
        <taxon>Gonyaulacales</taxon>
        <taxon>Pyrocystaceae</taxon>
        <taxon>Alexandrium</taxon>
    </lineage>
</organism>
<name>A0A7S1WGJ3_ALECA</name>
<dbReference type="SUPFAM" id="SSF51412">
    <property type="entry name" value="Inosine monophosphate dehydrogenase (IMPDH)"/>
    <property type="match status" value="1"/>
</dbReference>
<dbReference type="Pfam" id="PF03060">
    <property type="entry name" value="NMO"/>
    <property type="match status" value="1"/>
</dbReference>
<dbReference type="AlphaFoldDB" id="A0A7S1WGJ3"/>
<evidence type="ECO:0008006" key="5">
    <source>
        <dbReference type="Google" id="ProtNLM"/>
    </source>
</evidence>
<dbReference type="CDD" id="cd04730">
    <property type="entry name" value="NPD_like"/>
    <property type="match status" value="1"/>
</dbReference>
<sequence>MGHVTGADLAAAVSNAGGIGTIGAIGLSPEGLRAEVKKLKSLLKPGDSIAGTLPFGVDLLLPKVGGNARKTNADYTGGKLGEHVEVMIEECVPLFVCAVGIPDKWIVDKMHAAGMVVMNMAGHPKHVTKALDVGVDIICATGTEGGAHTGDISTLVLLPQCADLVAKRGAILVGGGGVFDGRGVAACMALGASGVWMGTRFLATPESNTTDGNKKDVLRADSGDTRRIEIYSGRPLRVIKNPLNEHWAHNEAQLRELLAKGVVPIGYMHEKGEWAPGKPVPRNLFGGPAAKKGGFWNDVREKFKDWRDIDLTQAGQCVGGIHEVKPAAAIVEDVMAGLIASLQKMGQIGGQVPSRL</sequence>
<evidence type="ECO:0000256" key="1">
    <source>
        <dbReference type="ARBA" id="ARBA00022630"/>
    </source>
</evidence>
<dbReference type="PANTHER" id="PTHR32332">
    <property type="entry name" value="2-NITROPROPANE DIOXYGENASE"/>
    <property type="match status" value="1"/>
</dbReference>
<evidence type="ECO:0000313" key="4">
    <source>
        <dbReference type="EMBL" id="CAD9166915.1"/>
    </source>
</evidence>
<reference evidence="4" key="1">
    <citation type="submission" date="2021-01" db="EMBL/GenBank/DDBJ databases">
        <authorList>
            <person name="Corre E."/>
            <person name="Pelletier E."/>
            <person name="Niang G."/>
            <person name="Scheremetjew M."/>
            <person name="Finn R."/>
            <person name="Kale V."/>
            <person name="Holt S."/>
            <person name="Cochrane G."/>
            <person name="Meng A."/>
            <person name="Brown T."/>
            <person name="Cohen L."/>
        </authorList>
    </citation>
    <scope>NUCLEOTIDE SEQUENCE</scope>
    <source>
        <strain evidence="4">OF101</strain>
    </source>
</reference>